<dbReference type="PROSITE" id="PS00166">
    <property type="entry name" value="ENOYL_COA_HYDRATASE"/>
    <property type="match status" value="1"/>
</dbReference>
<evidence type="ECO:0000256" key="3">
    <source>
        <dbReference type="SAM" id="MobiDB-lite"/>
    </source>
</evidence>
<comment type="similarity">
    <text evidence="1 2">Belongs to the enoyl-CoA hydratase/isomerase family.</text>
</comment>
<dbReference type="SUPFAM" id="SSF52096">
    <property type="entry name" value="ClpP/crotonase"/>
    <property type="match status" value="1"/>
</dbReference>
<protein>
    <submittedName>
        <fullName evidence="4">Enoyl-CoA hydratase/isomerase family protein</fullName>
    </submittedName>
</protein>
<dbReference type="InterPro" id="IPR018376">
    <property type="entry name" value="Enoyl-CoA_hyd/isom_CS"/>
</dbReference>
<gene>
    <name evidence="4" type="ORF">CXG46_17545</name>
</gene>
<dbReference type="PANTHER" id="PTHR11941">
    <property type="entry name" value="ENOYL-COA HYDRATASE-RELATED"/>
    <property type="match status" value="1"/>
</dbReference>
<organism evidence="4 5">
    <name type="scientific">Nocardioides alpinus</name>
    <dbReference type="NCBI Taxonomy" id="748909"/>
    <lineage>
        <taxon>Bacteria</taxon>
        <taxon>Bacillati</taxon>
        <taxon>Actinomycetota</taxon>
        <taxon>Actinomycetes</taxon>
        <taxon>Propionibacteriales</taxon>
        <taxon>Nocardioidaceae</taxon>
        <taxon>Nocardioides</taxon>
    </lineage>
</organism>
<sequence>MRCDRPKEPAVTATHSEPTQTSTLLVERMALSSGPGAMALVTLNRPDEMNPLDWDTVRHLRTTFDELGHDDEVRVVAVTGAGRAFSAGGDMKKYQQLQRDTQDFPQFLADIHETFAAISQYPKPYIALVNGIAVAGGIELVLSCDLALASASARIGDAHLPFGQMGGGGVLTLLPRAVGPARARELIFTGRMLKPQEALEWGLVSQVVEDDDLVAAGLRFAEQVAAKSPLAVRNAKQVLNAAYWEGTGIPGGMRLEREVTARYCLTSSDAPEGLDAFESKRTPQFTGR</sequence>
<dbReference type="EMBL" id="PJBV01000035">
    <property type="protein sequence ID" value="PKH37275.1"/>
    <property type="molecule type" value="Genomic_DNA"/>
</dbReference>
<dbReference type="CDD" id="cd06558">
    <property type="entry name" value="crotonase-like"/>
    <property type="match status" value="1"/>
</dbReference>
<name>A0ABX4QRK0_9ACTN</name>
<dbReference type="Proteomes" id="UP000233565">
    <property type="component" value="Unassembled WGS sequence"/>
</dbReference>
<evidence type="ECO:0000313" key="4">
    <source>
        <dbReference type="EMBL" id="PKH37275.1"/>
    </source>
</evidence>
<accession>A0ABX4QRK0</accession>
<keyword evidence="5" id="KW-1185">Reference proteome</keyword>
<dbReference type="InterPro" id="IPR029045">
    <property type="entry name" value="ClpP/crotonase-like_dom_sf"/>
</dbReference>
<evidence type="ECO:0000313" key="5">
    <source>
        <dbReference type="Proteomes" id="UP000233565"/>
    </source>
</evidence>
<dbReference type="PANTHER" id="PTHR11941:SF54">
    <property type="entry name" value="ENOYL-COA HYDRATASE, MITOCHONDRIAL"/>
    <property type="match status" value="1"/>
</dbReference>
<proteinExistence type="inferred from homology"/>
<dbReference type="InterPro" id="IPR001753">
    <property type="entry name" value="Enoyl-CoA_hydra/iso"/>
</dbReference>
<dbReference type="Pfam" id="PF00378">
    <property type="entry name" value="ECH_1"/>
    <property type="match status" value="1"/>
</dbReference>
<evidence type="ECO:0000256" key="1">
    <source>
        <dbReference type="ARBA" id="ARBA00005254"/>
    </source>
</evidence>
<dbReference type="Gene3D" id="3.90.226.10">
    <property type="entry name" value="2-enoyl-CoA Hydratase, Chain A, domain 1"/>
    <property type="match status" value="1"/>
</dbReference>
<comment type="caution">
    <text evidence="4">The sequence shown here is derived from an EMBL/GenBank/DDBJ whole genome shotgun (WGS) entry which is preliminary data.</text>
</comment>
<reference evidence="4 5" key="1">
    <citation type="submission" date="2017-12" db="EMBL/GenBank/DDBJ databases">
        <title>Pharmacopeia of the Arctic Ocean.</title>
        <authorList>
            <person name="Collins E."/>
            <person name="Ducluzeau A.-L."/>
        </authorList>
    </citation>
    <scope>NUCLEOTIDE SEQUENCE [LARGE SCALE GENOMIC DNA]</scope>
    <source>
        <strain evidence="4 5">DSM 23325</strain>
    </source>
</reference>
<evidence type="ECO:0000256" key="2">
    <source>
        <dbReference type="RuleBase" id="RU003707"/>
    </source>
</evidence>
<feature type="region of interest" description="Disordered" evidence="3">
    <location>
        <begin position="1"/>
        <end position="20"/>
    </location>
</feature>